<keyword evidence="1" id="KW-1133">Transmembrane helix</keyword>
<dbReference type="STRING" id="83449.BON30_33930"/>
<dbReference type="GO" id="GO:0005886">
    <property type="term" value="C:plasma membrane"/>
    <property type="evidence" value="ECO:0007669"/>
    <property type="project" value="TreeGrafter"/>
</dbReference>
<accession>A0A1L9B1S6</accession>
<feature type="transmembrane region" description="Helical" evidence="1">
    <location>
        <begin position="462"/>
        <end position="480"/>
    </location>
</feature>
<dbReference type="PANTHER" id="PTHR32063:SF0">
    <property type="entry name" value="SWARMING MOTILITY PROTEIN SWRC"/>
    <property type="match status" value="1"/>
</dbReference>
<dbReference type="OrthoDB" id="5298114at2"/>
<name>A0A1L9B1S6_9BACT</name>
<feature type="transmembrane region" description="Helical" evidence="1">
    <location>
        <begin position="333"/>
        <end position="353"/>
    </location>
</feature>
<dbReference type="InterPro" id="IPR001036">
    <property type="entry name" value="Acrflvin-R"/>
</dbReference>
<dbReference type="Gene3D" id="1.20.1640.10">
    <property type="entry name" value="Multidrug efflux transporter AcrB transmembrane domain"/>
    <property type="match status" value="2"/>
</dbReference>
<keyword evidence="3" id="KW-1185">Reference proteome</keyword>
<dbReference type="GO" id="GO:0042910">
    <property type="term" value="F:xenobiotic transmembrane transporter activity"/>
    <property type="evidence" value="ECO:0007669"/>
    <property type="project" value="TreeGrafter"/>
</dbReference>
<dbReference type="SUPFAM" id="SSF82714">
    <property type="entry name" value="Multidrug efflux transporter AcrB TolC docking domain, DN and DC subdomains"/>
    <property type="match status" value="2"/>
</dbReference>
<feature type="transmembrane region" description="Helical" evidence="1">
    <location>
        <begin position="360"/>
        <end position="380"/>
    </location>
</feature>
<reference evidence="3" key="1">
    <citation type="submission" date="2016-11" db="EMBL/GenBank/DDBJ databases">
        <authorList>
            <person name="Shukria A."/>
            <person name="Stevens D.C."/>
        </authorList>
    </citation>
    <scope>NUCLEOTIDE SEQUENCE [LARGE SCALE GENOMIC DNA]</scope>
    <source>
        <strain evidence="3">Cbfe23</strain>
    </source>
</reference>
<feature type="transmembrane region" description="Helical" evidence="1">
    <location>
        <begin position="12"/>
        <end position="32"/>
    </location>
</feature>
<protein>
    <submittedName>
        <fullName evidence="2">Acriflavin resistance protein</fullName>
    </submittedName>
</protein>
<organism evidence="2 3">
    <name type="scientific">Cystobacter ferrugineus</name>
    <dbReference type="NCBI Taxonomy" id="83449"/>
    <lineage>
        <taxon>Bacteria</taxon>
        <taxon>Pseudomonadati</taxon>
        <taxon>Myxococcota</taxon>
        <taxon>Myxococcia</taxon>
        <taxon>Myxococcales</taxon>
        <taxon>Cystobacterineae</taxon>
        <taxon>Archangiaceae</taxon>
        <taxon>Cystobacter</taxon>
    </lineage>
</organism>
<evidence type="ECO:0000256" key="1">
    <source>
        <dbReference type="SAM" id="Phobius"/>
    </source>
</evidence>
<dbReference type="PRINTS" id="PR00702">
    <property type="entry name" value="ACRIFLAVINRP"/>
</dbReference>
<feature type="transmembrane region" description="Helical" evidence="1">
    <location>
        <begin position="906"/>
        <end position="931"/>
    </location>
</feature>
<dbReference type="Gene3D" id="3.30.70.1440">
    <property type="entry name" value="Multidrug efflux transporter AcrB pore domain"/>
    <property type="match status" value="1"/>
</dbReference>
<feature type="transmembrane region" description="Helical" evidence="1">
    <location>
        <begin position="983"/>
        <end position="1009"/>
    </location>
</feature>
<dbReference type="Gene3D" id="3.30.2090.10">
    <property type="entry name" value="Multidrug efflux transporter AcrB TolC docking domain, DN and DC subdomains"/>
    <property type="match status" value="2"/>
</dbReference>
<evidence type="ECO:0000313" key="2">
    <source>
        <dbReference type="EMBL" id="OJH36166.1"/>
    </source>
</evidence>
<dbReference type="Proteomes" id="UP000182229">
    <property type="component" value="Unassembled WGS sequence"/>
</dbReference>
<dbReference type="AlphaFoldDB" id="A0A1L9B1S6"/>
<dbReference type="PANTHER" id="PTHR32063">
    <property type="match status" value="1"/>
</dbReference>
<sequence>MLLSDVSIRRPVFTAMMSLCLIVLGVMGFTRLGTDLFPDVSIPVVVVNTIYKGAGPGEIETQVIKPIEDAVAGINGVDKIHSFSRENVGTVVVQFKLSTNLDRAVQEVRDKVSGVSNRLPADADAPVIGRVDLSAVAVLTYAASAQADSRTVRKLIEDQLKPALAQLEGVADVRINGGDVREIQVDIDLDKARAVGVSPMEVGQRIGSENLDLPAGRLQLGSTELTVRSLGQFKSVEELRQLPVAQGRTGAQVRLEEIATVTDGAEERRTTTRLNGQDAVILEIVKQPGSNTVAVSDAVKAAMTKLVPTLGHEFQATLLIDQSVPIRENAHEVWIALVFGGAMAVLIILMFLLDPRGTFISSLALPTSVIGTFFVMYLLNYSLNQMTLLALSLAIGLLIDDAVVVREAITHRLEQGEDPVSAASNGTKDVGLAVLATTLALVAVFVPVAFMPGMVGQFLQQFGITISVAVLISLFISFTLDPMLSARLAKQRQAGEHHQENALARSIRGFLDGSERVYSRILRWVLDHKWATMGITLGAMLLSFGAARGLGLEFMSPEDRSQFFVQLILPDSSNLEQTGKRVEQAEKLLREIPEVTDIYSIVGENGDVNKARIRVLTTEKHARTRGIQAIKEDARSRLDPELVATRVLMMDPPIIDGLGGDFYPIIVRVTGPDLSQLKVEADRIAGMLHDIPGTVDIRVDFNPPKPELAIEIDRARAKDLGLSASALAMQMRLAIGGDVSAKLREGVDETDIRVRLSARDRDTPERVRQLQLATPRGMVPVSDVAKVELRDGPSVIEHENRQKQIAVYAQLKDAALGDVAAKFREKVEAQPLPAGYSLIYDGQMKMLTEQNDAFGSAFLLAFVFIYMVLASQFESFKHPFTIMVSLPLALVGALLGLYFGGFHVSMGAMIGIILLMGLVTKNAILLVDGALQYLREGATVDEALMKAGPRRLRPILMTSAAMAIGMVPTAIGQGVGSEFRAPMAIAVIGGVITSTFLTLLVVPVVFAAMEHLGFSKRASMPAEAPVLPIPEPRQHSDRAA</sequence>
<evidence type="ECO:0000313" key="3">
    <source>
        <dbReference type="Proteomes" id="UP000182229"/>
    </source>
</evidence>
<dbReference type="Gene3D" id="3.30.70.1430">
    <property type="entry name" value="Multidrug efflux transporter AcrB pore domain"/>
    <property type="match status" value="2"/>
</dbReference>
<dbReference type="RefSeq" id="WP_071902658.1">
    <property type="nucleotide sequence ID" value="NZ_MPIN01000011.1"/>
</dbReference>
<dbReference type="SUPFAM" id="SSF82866">
    <property type="entry name" value="Multidrug efflux transporter AcrB transmembrane domain"/>
    <property type="match status" value="2"/>
</dbReference>
<keyword evidence="1" id="KW-0472">Membrane</keyword>
<feature type="transmembrane region" description="Helical" evidence="1">
    <location>
        <begin position="853"/>
        <end position="873"/>
    </location>
</feature>
<dbReference type="InterPro" id="IPR027463">
    <property type="entry name" value="AcrB_DN_DC_subdom"/>
</dbReference>
<feature type="transmembrane region" description="Helical" evidence="1">
    <location>
        <begin position="880"/>
        <end position="900"/>
    </location>
</feature>
<feature type="transmembrane region" description="Helical" evidence="1">
    <location>
        <begin position="952"/>
        <end position="971"/>
    </location>
</feature>
<feature type="transmembrane region" description="Helical" evidence="1">
    <location>
        <begin position="430"/>
        <end position="450"/>
    </location>
</feature>
<dbReference type="Gene3D" id="3.30.70.1320">
    <property type="entry name" value="Multidrug efflux transporter AcrB pore domain like"/>
    <property type="match status" value="1"/>
</dbReference>
<dbReference type="EMBL" id="MPIN01000011">
    <property type="protein sequence ID" value="OJH36166.1"/>
    <property type="molecule type" value="Genomic_DNA"/>
</dbReference>
<gene>
    <name evidence="2" type="ORF">BON30_33930</name>
</gene>
<reference evidence="2 3" key="2">
    <citation type="submission" date="2016-12" db="EMBL/GenBank/DDBJ databases">
        <title>Draft Genome Sequence of Cystobacter ferrugineus Strain Cbfe23.</title>
        <authorList>
            <person name="Akbar S."/>
            <person name="Dowd S.E."/>
            <person name="Stevens D.C."/>
        </authorList>
    </citation>
    <scope>NUCLEOTIDE SEQUENCE [LARGE SCALE GENOMIC DNA]</scope>
    <source>
        <strain evidence="2 3">Cbfe23</strain>
    </source>
</reference>
<keyword evidence="1" id="KW-0812">Transmembrane</keyword>
<dbReference type="SUPFAM" id="SSF82693">
    <property type="entry name" value="Multidrug efflux transporter AcrB pore domain, PN1, PN2, PC1 and PC2 subdomains"/>
    <property type="match status" value="3"/>
</dbReference>
<dbReference type="Pfam" id="PF00873">
    <property type="entry name" value="ACR_tran"/>
    <property type="match status" value="1"/>
</dbReference>
<comment type="caution">
    <text evidence="2">The sequence shown here is derived from an EMBL/GenBank/DDBJ whole genome shotgun (WGS) entry which is preliminary data.</text>
</comment>
<proteinExistence type="predicted"/>
<feature type="transmembrane region" description="Helical" evidence="1">
    <location>
        <begin position="530"/>
        <end position="551"/>
    </location>
</feature>